<name>A0A7J6N200_PERCH</name>
<feature type="compositionally biased region" description="Basic and acidic residues" evidence="1">
    <location>
        <begin position="132"/>
        <end position="148"/>
    </location>
</feature>
<keyword evidence="3" id="KW-1185">Reference proteome</keyword>
<comment type="caution">
    <text evidence="2">The sequence shown here is derived from an EMBL/GenBank/DDBJ whole genome shotgun (WGS) entry which is preliminary data.</text>
</comment>
<evidence type="ECO:0000313" key="3">
    <source>
        <dbReference type="Proteomes" id="UP000591131"/>
    </source>
</evidence>
<dbReference type="AlphaFoldDB" id="A0A7J6N200"/>
<protein>
    <submittedName>
        <fullName evidence="2">Uncharacterized protein</fullName>
    </submittedName>
</protein>
<proteinExistence type="predicted"/>
<feature type="region of interest" description="Disordered" evidence="1">
    <location>
        <begin position="38"/>
        <end position="105"/>
    </location>
</feature>
<gene>
    <name evidence="2" type="ORF">FOL47_000136</name>
</gene>
<evidence type="ECO:0000256" key="1">
    <source>
        <dbReference type="SAM" id="MobiDB-lite"/>
    </source>
</evidence>
<feature type="region of interest" description="Disordered" evidence="1">
    <location>
        <begin position="119"/>
        <end position="148"/>
    </location>
</feature>
<feature type="compositionally biased region" description="Basic and acidic residues" evidence="1">
    <location>
        <begin position="50"/>
        <end position="75"/>
    </location>
</feature>
<dbReference type="Proteomes" id="UP000591131">
    <property type="component" value="Unassembled WGS sequence"/>
</dbReference>
<sequence>MPFTFLLLENDWLRPILSTIITLIILKVCRRLWPQPKVRSMKPSSSVGDEQTKNAEFEKHLLDEQRPEDRSENRAKSTPPLSPPPPSSTSTSSVAGRKSPSPSSLGCFGFVTSASPCKGVDKRIRYHHRHVDRGEQKSDREKRAAARGEAELERFMLGF</sequence>
<dbReference type="EMBL" id="JAAPAO010000010">
    <property type="protein sequence ID" value="KAF4677674.1"/>
    <property type="molecule type" value="Genomic_DNA"/>
</dbReference>
<organism evidence="2 3">
    <name type="scientific">Perkinsus chesapeaki</name>
    <name type="common">Clam parasite</name>
    <name type="synonym">Perkinsus andrewsi</name>
    <dbReference type="NCBI Taxonomy" id="330153"/>
    <lineage>
        <taxon>Eukaryota</taxon>
        <taxon>Sar</taxon>
        <taxon>Alveolata</taxon>
        <taxon>Perkinsozoa</taxon>
        <taxon>Perkinsea</taxon>
        <taxon>Perkinsida</taxon>
        <taxon>Perkinsidae</taxon>
        <taxon>Perkinsus</taxon>
    </lineage>
</organism>
<reference evidence="2 3" key="1">
    <citation type="submission" date="2020-04" db="EMBL/GenBank/DDBJ databases">
        <title>Perkinsus chesapeaki whole genome sequence.</title>
        <authorList>
            <person name="Bogema D.R."/>
        </authorList>
    </citation>
    <scope>NUCLEOTIDE SEQUENCE [LARGE SCALE GENOMIC DNA]</scope>
    <source>
        <strain evidence="2">ATCC PRA-425</strain>
    </source>
</reference>
<evidence type="ECO:0000313" key="2">
    <source>
        <dbReference type="EMBL" id="KAF4677674.1"/>
    </source>
</evidence>
<accession>A0A7J6N200</accession>